<name>A0A9E6XUZ4_9ACTN</name>
<keyword evidence="1" id="KW-0732">Signal</keyword>
<reference evidence="2" key="1">
    <citation type="journal article" date="2022" name="Int. J. Syst. Evol. Microbiol.">
        <title>Pseudomonas aegrilactucae sp. nov. and Pseudomonas morbosilactucae sp. nov., pathogens causing bacterial rot of lettuce in Japan.</title>
        <authorList>
            <person name="Sawada H."/>
            <person name="Fujikawa T."/>
            <person name="Satou M."/>
        </authorList>
    </citation>
    <scope>NUCLEOTIDE SEQUENCE</scope>
    <source>
        <strain evidence="2">0166_1</strain>
    </source>
</reference>
<dbReference type="KEGG" id="sbae:DSM104329_00643"/>
<dbReference type="PROSITE" id="PS51257">
    <property type="entry name" value="PROKAR_LIPOPROTEIN"/>
    <property type="match status" value="1"/>
</dbReference>
<dbReference type="Proteomes" id="UP001162834">
    <property type="component" value="Chromosome"/>
</dbReference>
<gene>
    <name evidence="2" type="ORF">DSM104329_00643</name>
</gene>
<dbReference type="RefSeq" id="WP_259313952.1">
    <property type="nucleotide sequence ID" value="NZ_CP087164.1"/>
</dbReference>
<sequence>MTRRPWPPAALALIALIGAGCSSGSTAGTTENASHQDKAVRFAQCMRDNGVGEFPDPVASGGLTIDGVLNGSSLDPSTPAWKKAIGACKDLQPAGFTGHERSAAEQDNALKFARCIRENGVKDFPDPTKGEPLVDTNRIPSSATSGGMSILNAAMRRCGDLVAAALRDQ</sequence>
<evidence type="ECO:0000313" key="2">
    <source>
        <dbReference type="EMBL" id="UGS34267.1"/>
    </source>
</evidence>
<dbReference type="EMBL" id="CP087164">
    <property type="protein sequence ID" value="UGS34267.1"/>
    <property type="molecule type" value="Genomic_DNA"/>
</dbReference>
<feature type="chain" id="PRO_5039107719" description="Lipoprotein" evidence="1">
    <location>
        <begin position="28"/>
        <end position="169"/>
    </location>
</feature>
<evidence type="ECO:0000256" key="1">
    <source>
        <dbReference type="SAM" id="SignalP"/>
    </source>
</evidence>
<proteinExistence type="predicted"/>
<dbReference type="AlphaFoldDB" id="A0A9E6XUZ4"/>
<organism evidence="2 3">
    <name type="scientific">Capillimicrobium parvum</name>
    <dbReference type="NCBI Taxonomy" id="2884022"/>
    <lineage>
        <taxon>Bacteria</taxon>
        <taxon>Bacillati</taxon>
        <taxon>Actinomycetota</taxon>
        <taxon>Thermoleophilia</taxon>
        <taxon>Solirubrobacterales</taxon>
        <taxon>Capillimicrobiaceae</taxon>
        <taxon>Capillimicrobium</taxon>
    </lineage>
</organism>
<evidence type="ECO:0008006" key="4">
    <source>
        <dbReference type="Google" id="ProtNLM"/>
    </source>
</evidence>
<evidence type="ECO:0000313" key="3">
    <source>
        <dbReference type="Proteomes" id="UP001162834"/>
    </source>
</evidence>
<protein>
    <recommendedName>
        <fullName evidence="4">Lipoprotein</fullName>
    </recommendedName>
</protein>
<accession>A0A9E6XUZ4</accession>
<feature type="signal peptide" evidence="1">
    <location>
        <begin position="1"/>
        <end position="27"/>
    </location>
</feature>
<keyword evidence="3" id="KW-1185">Reference proteome</keyword>